<evidence type="ECO:0000313" key="2">
    <source>
        <dbReference type="EMBL" id="MBL4916667.1"/>
    </source>
</evidence>
<evidence type="ECO:0000313" key="3">
    <source>
        <dbReference type="Proteomes" id="UP000648908"/>
    </source>
</evidence>
<organism evidence="2 3">
    <name type="scientific">Szabonella alba</name>
    <dbReference type="NCBI Taxonomy" id="2804194"/>
    <lineage>
        <taxon>Bacteria</taxon>
        <taxon>Pseudomonadati</taxon>
        <taxon>Pseudomonadota</taxon>
        <taxon>Alphaproteobacteria</taxon>
        <taxon>Rhodobacterales</taxon>
        <taxon>Paracoccaceae</taxon>
        <taxon>Szabonella</taxon>
    </lineage>
</organism>
<reference evidence="2" key="1">
    <citation type="submission" date="2021-01" db="EMBL/GenBank/DDBJ databases">
        <title>Tabrizicola alba sp. nov. a motile alkaliphilic bacterium isolated from a soda lake.</title>
        <authorList>
            <person name="Szuroczki S."/>
            <person name="Abbaszade G."/>
            <person name="Schumann P."/>
            <person name="Toth E."/>
        </authorList>
    </citation>
    <scope>NUCLEOTIDE SEQUENCE</scope>
    <source>
        <strain evidence="2">DMG-N-6</strain>
    </source>
</reference>
<proteinExistence type="predicted"/>
<accession>A0A8K0Y0B8</accession>
<protein>
    <submittedName>
        <fullName evidence="2">Uncharacterized protein</fullName>
    </submittedName>
</protein>
<gene>
    <name evidence="2" type="ORF">JL811_05480</name>
</gene>
<feature type="chain" id="PRO_5035482006" evidence="1">
    <location>
        <begin position="21"/>
        <end position="159"/>
    </location>
</feature>
<feature type="signal peptide" evidence="1">
    <location>
        <begin position="1"/>
        <end position="20"/>
    </location>
</feature>
<dbReference type="RefSeq" id="WP_202687489.1">
    <property type="nucleotide sequence ID" value="NZ_JAESVN010000002.1"/>
</dbReference>
<evidence type="ECO:0000256" key="1">
    <source>
        <dbReference type="SAM" id="SignalP"/>
    </source>
</evidence>
<keyword evidence="3" id="KW-1185">Reference proteome</keyword>
<sequence>MLRILPCLPALALIAVPAFAGFSGHVPGWRIEPLPAGGGCLASRGLEGGAALRLRLDAGGTTGALHVVTPDWGPLIEGDAYAFLYDLDGEVTEAEGMGSYLDNRPGVLMALASPETVDRLAETQMLRIYFGEAEIVTAELQGGVAAVEAARDCLSAQDG</sequence>
<keyword evidence="1" id="KW-0732">Signal</keyword>
<dbReference type="Proteomes" id="UP000648908">
    <property type="component" value="Unassembled WGS sequence"/>
</dbReference>
<dbReference type="AlphaFoldDB" id="A0A8K0Y0B8"/>
<dbReference type="EMBL" id="JAESVN010000002">
    <property type="protein sequence ID" value="MBL4916667.1"/>
    <property type="molecule type" value="Genomic_DNA"/>
</dbReference>
<name>A0A8K0Y0B8_9RHOB</name>
<comment type="caution">
    <text evidence="2">The sequence shown here is derived from an EMBL/GenBank/DDBJ whole genome shotgun (WGS) entry which is preliminary data.</text>
</comment>